<dbReference type="RefSeq" id="XP_043163469.1">
    <property type="nucleotide sequence ID" value="XM_043307534.1"/>
</dbReference>
<dbReference type="AlphaFoldDB" id="A0A9P3EY41"/>
<evidence type="ECO:0000256" key="4">
    <source>
        <dbReference type="SAM" id="MobiDB-lite"/>
    </source>
</evidence>
<dbReference type="EMBL" id="BHVY01000011">
    <property type="protein sequence ID" value="GIJ92755.1"/>
    <property type="molecule type" value="Genomic_DNA"/>
</dbReference>
<feature type="region of interest" description="Disordered" evidence="4">
    <location>
        <begin position="289"/>
        <end position="312"/>
    </location>
</feature>
<name>A0A9P3EY41_9EURO</name>
<feature type="region of interest" description="Disordered" evidence="4">
    <location>
        <begin position="157"/>
        <end position="186"/>
    </location>
</feature>
<evidence type="ECO:0000256" key="2">
    <source>
        <dbReference type="ARBA" id="ARBA00023242"/>
    </source>
</evidence>
<feature type="compositionally biased region" description="Basic residues" evidence="4">
    <location>
        <begin position="165"/>
        <end position="183"/>
    </location>
</feature>
<dbReference type="Gene3D" id="1.10.30.10">
    <property type="entry name" value="High mobility group box domain"/>
    <property type="match status" value="1"/>
</dbReference>
<gene>
    <name evidence="6" type="ORF">Asppvi_002001</name>
    <name evidence="7" type="ORF">Asppvi_002002</name>
    <name evidence="8" type="ORF">Asppvi_002033</name>
</gene>
<keyword evidence="2 3" id="KW-0539">Nucleus</keyword>
<dbReference type="PANTHER" id="PTHR45789">
    <property type="entry name" value="FI18025P1"/>
    <property type="match status" value="1"/>
</dbReference>
<organism evidence="7 9">
    <name type="scientific">Aspergillus pseudoviridinutans</name>
    <dbReference type="NCBI Taxonomy" id="1517512"/>
    <lineage>
        <taxon>Eukaryota</taxon>
        <taxon>Fungi</taxon>
        <taxon>Dikarya</taxon>
        <taxon>Ascomycota</taxon>
        <taxon>Pezizomycotina</taxon>
        <taxon>Eurotiomycetes</taxon>
        <taxon>Eurotiomycetidae</taxon>
        <taxon>Eurotiales</taxon>
        <taxon>Aspergillaceae</taxon>
        <taxon>Aspergillus</taxon>
        <taxon>Aspergillus subgen. Fumigati</taxon>
    </lineage>
</organism>
<dbReference type="EMBL" id="BHVY01000011">
    <property type="protein sequence ID" value="GIJ92724.1"/>
    <property type="molecule type" value="Genomic_DNA"/>
</dbReference>
<dbReference type="Proteomes" id="UP001043456">
    <property type="component" value="Unassembled WGS sequence"/>
</dbReference>
<dbReference type="InterPro" id="IPR009071">
    <property type="entry name" value="HMG_box_dom"/>
</dbReference>
<dbReference type="OrthoDB" id="4471361at2759"/>
<dbReference type="EMBL" id="BHVY01000011">
    <property type="protein sequence ID" value="GIJ92723.1"/>
    <property type="molecule type" value="Genomic_DNA"/>
</dbReference>
<evidence type="ECO:0000259" key="5">
    <source>
        <dbReference type="PROSITE" id="PS50118"/>
    </source>
</evidence>
<feature type="DNA-binding region" description="HMG box" evidence="3">
    <location>
        <begin position="93"/>
        <end position="162"/>
    </location>
</feature>
<dbReference type="PANTHER" id="PTHR45789:SF2">
    <property type="entry name" value="FI18025P1"/>
    <property type="match status" value="1"/>
</dbReference>
<comment type="caution">
    <text evidence="7">The sequence shown here is derived from an EMBL/GenBank/DDBJ whole genome shotgun (WGS) entry which is preliminary data.</text>
</comment>
<evidence type="ECO:0000256" key="3">
    <source>
        <dbReference type="PROSITE-ProRule" id="PRU00267"/>
    </source>
</evidence>
<proteinExistence type="predicted"/>
<feature type="domain" description="HMG box" evidence="5">
    <location>
        <begin position="93"/>
        <end position="162"/>
    </location>
</feature>
<dbReference type="InterPro" id="IPR051356">
    <property type="entry name" value="SOX/SOX-like_TF"/>
</dbReference>
<accession>A0A9P3EY41</accession>
<dbReference type="GeneID" id="67000613"/>
<evidence type="ECO:0000313" key="9">
    <source>
        <dbReference type="Proteomes" id="UP001043456"/>
    </source>
</evidence>
<evidence type="ECO:0000313" key="7">
    <source>
        <dbReference type="EMBL" id="GIJ92724.1"/>
    </source>
</evidence>
<keyword evidence="9" id="KW-1185">Reference proteome</keyword>
<evidence type="ECO:0000313" key="6">
    <source>
        <dbReference type="EMBL" id="GIJ92723.1"/>
    </source>
</evidence>
<dbReference type="PROSITE" id="PS50118">
    <property type="entry name" value="HMG_BOX_2"/>
    <property type="match status" value="1"/>
</dbReference>
<dbReference type="GO" id="GO:0000978">
    <property type="term" value="F:RNA polymerase II cis-regulatory region sequence-specific DNA binding"/>
    <property type="evidence" value="ECO:0007669"/>
    <property type="project" value="TreeGrafter"/>
</dbReference>
<reference evidence="7 9" key="1">
    <citation type="submission" date="2018-10" db="EMBL/GenBank/DDBJ databases">
        <title>Pan-genome distribution and transcriptional activeness of fungal secondary metabolism genes in Aspergillus section Fumigati.</title>
        <authorList>
            <person name="Takahashi H."/>
            <person name="Umemura M."/>
            <person name="Ninomiya A."/>
            <person name="Kusuya Y."/>
            <person name="Urayama S."/>
            <person name="Shimizu M."/>
            <person name="Watanabe A."/>
            <person name="Kamei K."/>
            <person name="Yaguchi T."/>
            <person name="Hagiwara D."/>
        </authorList>
    </citation>
    <scope>NUCLEOTIDE SEQUENCE [LARGE SCALE GENOMIC DNA]</scope>
    <source>
        <strain evidence="7 9">IFM 55266</strain>
    </source>
</reference>
<dbReference type="InterPro" id="IPR036910">
    <property type="entry name" value="HMG_box_dom_sf"/>
</dbReference>
<dbReference type="SMART" id="SM00398">
    <property type="entry name" value="HMG"/>
    <property type="match status" value="1"/>
</dbReference>
<feature type="compositionally biased region" description="Polar residues" evidence="4">
    <location>
        <begin position="303"/>
        <end position="312"/>
    </location>
</feature>
<keyword evidence="1 3" id="KW-0238">DNA-binding</keyword>
<dbReference type="GO" id="GO:0000981">
    <property type="term" value="F:DNA-binding transcription factor activity, RNA polymerase II-specific"/>
    <property type="evidence" value="ECO:0007669"/>
    <property type="project" value="TreeGrafter"/>
</dbReference>
<dbReference type="CDD" id="cd01389">
    <property type="entry name" value="HMG-box_ROX1-like"/>
    <property type="match status" value="1"/>
</dbReference>
<dbReference type="Pfam" id="PF00505">
    <property type="entry name" value="HMG_box"/>
    <property type="match status" value="1"/>
</dbReference>
<dbReference type="GO" id="GO:0005634">
    <property type="term" value="C:nucleus"/>
    <property type="evidence" value="ECO:0007669"/>
    <property type="project" value="UniProtKB-UniRule"/>
</dbReference>
<sequence length="350" mass="39215">MKGSSITHDNCANVDLTNQWPLCAQRTYARQSAFDSVGTASGAHTKNEGFDLPGPLSELTQTMTHIPVRDMHSWVQRPIEERRQEILKKNGRIPRPMNSFMLYRSAYADRAKFLTTAHNDHQKVSIITGISWNIETPKIRRTYKILARIEKENHARAHPDYHFSASKKRKPSLARTHSKKKARSSAQLLPKLCQASDSIQPSALLDDAEANGCMTRYRVAEHGLPVESSSYWAESLQRPHIGDSAGCDWPSYSPKVWFGQEPTQSSMVNMWLGLASWEDIQPSLTTVSGQRRMANSGHLPPRSSASGSELADIQSNSDSLSVRYATSPDTVHRSELHDCDVLDYGQDVGW</sequence>
<evidence type="ECO:0000256" key="1">
    <source>
        <dbReference type="ARBA" id="ARBA00023125"/>
    </source>
</evidence>
<evidence type="ECO:0000313" key="8">
    <source>
        <dbReference type="EMBL" id="GIJ92755.1"/>
    </source>
</evidence>
<dbReference type="SUPFAM" id="SSF47095">
    <property type="entry name" value="HMG-box"/>
    <property type="match status" value="1"/>
</dbReference>
<protein>
    <recommendedName>
        <fullName evidence="5">HMG box domain-containing protein</fullName>
    </recommendedName>
</protein>